<dbReference type="Proteomes" id="UP001243330">
    <property type="component" value="Unassembled WGS sequence"/>
</dbReference>
<evidence type="ECO:0008006" key="4">
    <source>
        <dbReference type="Google" id="ProtNLM"/>
    </source>
</evidence>
<feature type="compositionally biased region" description="Basic and acidic residues" evidence="1">
    <location>
        <begin position="150"/>
        <end position="163"/>
    </location>
</feature>
<organism evidence="2 3">
    <name type="scientific">Colletotrichum chrysophilum</name>
    <dbReference type="NCBI Taxonomy" id="1836956"/>
    <lineage>
        <taxon>Eukaryota</taxon>
        <taxon>Fungi</taxon>
        <taxon>Dikarya</taxon>
        <taxon>Ascomycota</taxon>
        <taxon>Pezizomycotina</taxon>
        <taxon>Sordariomycetes</taxon>
        <taxon>Hypocreomycetidae</taxon>
        <taxon>Glomerellales</taxon>
        <taxon>Glomerellaceae</taxon>
        <taxon>Colletotrichum</taxon>
        <taxon>Colletotrichum gloeosporioides species complex</taxon>
    </lineage>
</organism>
<name>A0AAD9E7G2_9PEZI</name>
<feature type="compositionally biased region" description="Polar residues" evidence="1">
    <location>
        <begin position="196"/>
        <end position="218"/>
    </location>
</feature>
<sequence>MAHPNFRKMHDVESFAKLYQEKERKRQKRQRQLEERQKHQQTSTTLSTVFATPLEQDVGALILTETQASGKIGRVTAENMKPSLPDEIKSPVSWSTCTPELAQPPTEPNSQEVAIASSRSEQPLALDLVRRSTEQLTSCLSDMNAYIAGSKERSKTSDTRESCDNNSSAKDGQASSYDNNTESESCPQQLAVPELNRTSPDSSGITTSHILTRSTSVAPDSIAGPSCTPSPVTSLSVNATATSMDMVEKPQTDVFALPTPSSDHTAVSQQGGDTITSWRKRGCEAIEDSCESHNRRLPKRRKSRDADMGTVSQAPPARTLRALPSRVLKDKLDKRGLITQSDRQLRRSSRSQAQSHAAISMNCDNDHPHLDALPALEVNHALIRGKRTGRLRRRSPTTPEVASPRLNPSSGEPSSQRSEQGPLSPVATTADPSSTTCHTCGFSAEYVLRMSDTVQALIGSGVELSGSQRGLDMLQLFLGFVRDYATRLPRNAATTTGNSELSDVTNPEHILKSTVRLPSLETEKGKRPQRRRWTFLDEFRLRAWVQEGKKWPWITRKLQRSEQAIIQHWAIMGKQDKQTTRM</sequence>
<evidence type="ECO:0000313" key="2">
    <source>
        <dbReference type="EMBL" id="KAK1838215.1"/>
    </source>
</evidence>
<gene>
    <name evidence="2" type="ORF">CCHR01_19163</name>
</gene>
<feature type="compositionally biased region" description="Basic residues" evidence="1">
    <location>
        <begin position="384"/>
        <end position="395"/>
    </location>
</feature>
<feature type="compositionally biased region" description="Polar residues" evidence="1">
    <location>
        <begin position="396"/>
        <end position="435"/>
    </location>
</feature>
<feature type="region of interest" description="Disordered" evidence="1">
    <location>
        <begin position="150"/>
        <end position="231"/>
    </location>
</feature>
<comment type="caution">
    <text evidence="2">The sequence shown here is derived from an EMBL/GenBank/DDBJ whole genome shotgun (WGS) entry which is preliminary data.</text>
</comment>
<proteinExistence type="predicted"/>
<feature type="region of interest" description="Disordered" evidence="1">
    <location>
        <begin position="20"/>
        <end position="48"/>
    </location>
</feature>
<feature type="compositionally biased region" description="Low complexity" evidence="1">
    <location>
        <begin position="350"/>
        <end position="360"/>
    </location>
</feature>
<dbReference type="EMBL" id="JAQOWY010000879">
    <property type="protein sequence ID" value="KAK1838215.1"/>
    <property type="molecule type" value="Genomic_DNA"/>
</dbReference>
<feature type="compositionally biased region" description="Polar residues" evidence="1">
    <location>
        <begin position="164"/>
        <end position="188"/>
    </location>
</feature>
<evidence type="ECO:0000256" key="1">
    <source>
        <dbReference type="SAM" id="MobiDB-lite"/>
    </source>
</evidence>
<feature type="region of interest" description="Disordered" evidence="1">
    <location>
        <begin position="290"/>
        <end position="363"/>
    </location>
</feature>
<protein>
    <recommendedName>
        <fullName evidence="4">Myb-like domain-containing protein</fullName>
    </recommendedName>
</protein>
<feature type="region of interest" description="Disordered" evidence="1">
    <location>
        <begin position="384"/>
        <end position="435"/>
    </location>
</feature>
<evidence type="ECO:0000313" key="3">
    <source>
        <dbReference type="Proteomes" id="UP001243330"/>
    </source>
</evidence>
<feature type="compositionally biased region" description="Basic and acidic residues" evidence="1">
    <location>
        <begin position="327"/>
        <end position="336"/>
    </location>
</feature>
<reference evidence="2" key="1">
    <citation type="submission" date="2023-01" db="EMBL/GenBank/DDBJ databases">
        <title>Colletotrichum chrysophilum M932 genome sequence.</title>
        <authorList>
            <person name="Baroncelli R."/>
        </authorList>
    </citation>
    <scope>NUCLEOTIDE SEQUENCE</scope>
    <source>
        <strain evidence="2">M932</strain>
    </source>
</reference>
<accession>A0AAD9E7G2</accession>
<keyword evidence="3" id="KW-1185">Reference proteome</keyword>
<dbReference type="AlphaFoldDB" id="A0AAD9E7G2"/>